<dbReference type="RefSeq" id="WP_142765783.1">
    <property type="nucleotide sequence ID" value="NZ_CP041356.1"/>
</dbReference>
<sequence>MIEKTILGIGATNWFSVCFLMFIAMTLMLRLLVSRSENTENRKEKYILFVIGALILMVSLLGLFSPTTLTKKVTVTENKYQVVNTEGSLLSNQDFNVLLKNTDGTLIRKSVNFRTAKIKEGENFSYFEKVEQITYKTSNILSAFFKEIPRDENKRTVSLTIPQDSLKKQ</sequence>
<keyword evidence="1" id="KW-1133">Transmembrane helix</keyword>
<evidence type="ECO:0000256" key="1">
    <source>
        <dbReference type="SAM" id="Phobius"/>
    </source>
</evidence>
<gene>
    <name evidence="2" type="ORF">FLP15_01880</name>
</gene>
<feature type="transmembrane region" description="Helical" evidence="1">
    <location>
        <begin position="45"/>
        <end position="64"/>
    </location>
</feature>
<dbReference type="OrthoDB" id="2244136at2"/>
<dbReference type="KEGG" id="lack:FLP15_01880"/>
<evidence type="ECO:0000313" key="3">
    <source>
        <dbReference type="Proteomes" id="UP000315128"/>
    </source>
</evidence>
<dbReference type="EMBL" id="CP041356">
    <property type="protein sequence ID" value="QDK70152.1"/>
    <property type="molecule type" value="Genomic_DNA"/>
</dbReference>
<proteinExistence type="predicted"/>
<reference evidence="2 3" key="1">
    <citation type="submission" date="2019-07" db="EMBL/GenBank/DDBJ databases">
        <title>Genome sequencing of KACC 19320.</title>
        <authorList>
            <person name="Heo J."/>
            <person name="Kim S.-J."/>
            <person name="Kim J.-S."/>
            <person name="Hong S.-B."/>
            <person name="Kwon S.-W."/>
        </authorList>
    </citation>
    <scope>NUCLEOTIDE SEQUENCE [LARGE SCALE GENOMIC DNA]</scope>
    <source>
        <strain evidence="2 3">KACC 19320</strain>
    </source>
</reference>
<keyword evidence="3" id="KW-1185">Reference proteome</keyword>
<dbReference type="Proteomes" id="UP000315128">
    <property type="component" value="Chromosome"/>
</dbReference>
<accession>A0A514Z6D1</accession>
<name>A0A514Z6D1_9LACT</name>
<keyword evidence="1" id="KW-0472">Membrane</keyword>
<keyword evidence="1" id="KW-0812">Transmembrane</keyword>
<dbReference type="AlphaFoldDB" id="A0A514Z6D1"/>
<evidence type="ECO:0000313" key="2">
    <source>
        <dbReference type="EMBL" id="QDK70152.1"/>
    </source>
</evidence>
<feature type="transmembrane region" description="Helical" evidence="1">
    <location>
        <begin position="14"/>
        <end position="33"/>
    </location>
</feature>
<organism evidence="2 3">
    <name type="scientific">Lactococcus protaetiae</name>
    <dbReference type="NCBI Taxonomy" id="2592653"/>
    <lineage>
        <taxon>Bacteria</taxon>
        <taxon>Bacillati</taxon>
        <taxon>Bacillota</taxon>
        <taxon>Bacilli</taxon>
        <taxon>Lactobacillales</taxon>
        <taxon>Streptococcaceae</taxon>
        <taxon>Lactococcus</taxon>
    </lineage>
</organism>
<protein>
    <submittedName>
        <fullName evidence="2">Uncharacterized protein</fullName>
    </submittedName>
</protein>